<keyword evidence="2" id="KW-0255">Endonuclease</keyword>
<proteinExistence type="predicted"/>
<dbReference type="SUPFAM" id="SSF52980">
    <property type="entry name" value="Restriction endonuclease-like"/>
    <property type="match status" value="1"/>
</dbReference>
<evidence type="ECO:0008006" key="7">
    <source>
        <dbReference type="Google" id="ProtNLM"/>
    </source>
</evidence>
<protein>
    <recommendedName>
        <fullName evidence="7">DUF559 domain-containing protein</fullName>
    </recommendedName>
</protein>
<dbReference type="Pfam" id="PF03852">
    <property type="entry name" value="Vsr"/>
    <property type="match status" value="1"/>
</dbReference>
<evidence type="ECO:0000256" key="4">
    <source>
        <dbReference type="ARBA" id="ARBA00022801"/>
    </source>
</evidence>
<dbReference type="GO" id="GO:0004519">
    <property type="term" value="F:endonuclease activity"/>
    <property type="evidence" value="ECO:0007669"/>
    <property type="project" value="UniProtKB-KW"/>
</dbReference>
<dbReference type="Gene3D" id="3.40.960.10">
    <property type="entry name" value="VSR Endonuclease"/>
    <property type="match status" value="1"/>
</dbReference>
<organism evidence="6">
    <name type="scientific">marine sediment metagenome</name>
    <dbReference type="NCBI Taxonomy" id="412755"/>
    <lineage>
        <taxon>unclassified sequences</taxon>
        <taxon>metagenomes</taxon>
        <taxon>ecological metagenomes</taxon>
    </lineage>
</organism>
<evidence type="ECO:0000256" key="1">
    <source>
        <dbReference type="ARBA" id="ARBA00022722"/>
    </source>
</evidence>
<keyword evidence="5" id="KW-0234">DNA repair</keyword>
<keyword evidence="3" id="KW-0227">DNA damage</keyword>
<evidence type="ECO:0000313" key="6">
    <source>
        <dbReference type="EMBL" id="KKK57067.1"/>
    </source>
</evidence>
<evidence type="ECO:0000256" key="3">
    <source>
        <dbReference type="ARBA" id="ARBA00022763"/>
    </source>
</evidence>
<evidence type="ECO:0000256" key="2">
    <source>
        <dbReference type="ARBA" id="ARBA00022759"/>
    </source>
</evidence>
<name>A0A0F8WJL1_9ZZZZ</name>
<sequence length="109" mass="12888">RFHNTKPERFLKSILSVNGVKHDSQKQVFGTPDIFIKPNICIFVDGCYWHGCKQCGYDSNEIIIKKSRRDKLVNKTLKKQGYKVIRLWEHEIYKNPIKCFSILENEICQ</sequence>
<dbReference type="GO" id="GO:0016787">
    <property type="term" value="F:hydrolase activity"/>
    <property type="evidence" value="ECO:0007669"/>
    <property type="project" value="UniProtKB-KW"/>
</dbReference>
<reference evidence="6" key="1">
    <citation type="journal article" date="2015" name="Nature">
        <title>Complex archaea that bridge the gap between prokaryotes and eukaryotes.</title>
        <authorList>
            <person name="Spang A."/>
            <person name="Saw J.H."/>
            <person name="Jorgensen S.L."/>
            <person name="Zaremba-Niedzwiedzka K."/>
            <person name="Martijn J."/>
            <person name="Lind A.E."/>
            <person name="van Eijk R."/>
            <person name="Schleper C."/>
            <person name="Guy L."/>
            <person name="Ettema T.J."/>
        </authorList>
    </citation>
    <scope>NUCLEOTIDE SEQUENCE</scope>
</reference>
<keyword evidence="4" id="KW-0378">Hydrolase</keyword>
<dbReference type="InterPro" id="IPR004603">
    <property type="entry name" value="DNA_mismatch_endonuc_vsr"/>
</dbReference>
<gene>
    <name evidence="6" type="ORF">LCGC14_3058230</name>
</gene>
<dbReference type="AlphaFoldDB" id="A0A0F8WJL1"/>
<feature type="non-terminal residue" evidence="6">
    <location>
        <position position="1"/>
    </location>
</feature>
<dbReference type="GO" id="GO:0006298">
    <property type="term" value="P:mismatch repair"/>
    <property type="evidence" value="ECO:0007669"/>
    <property type="project" value="InterPro"/>
</dbReference>
<dbReference type="EMBL" id="LAZR01064673">
    <property type="protein sequence ID" value="KKK57067.1"/>
    <property type="molecule type" value="Genomic_DNA"/>
</dbReference>
<comment type="caution">
    <text evidence="6">The sequence shown here is derived from an EMBL/GenBank/DDBJ whole genome shotgun (WGS) entry which is preliminary data.</text>
</comment>
<evidence type="ECO:0000256" key="5">
    <source>
        <dbReference type="ARBA" id="ARBA00023204"/>
    </source>
</evidence>
<accession>A0A0F8WJL1</accession>
<dbReference type="InterPro" id="IPR011335">
    <property type="entry name" value="Restrct_endonuc-II-like"/>
</dbReference>
<keyword evidence="1" id="KW-0540">Nuclease</keyword>